<dbReference type="InterPro" id="IPR055298">
    <property type="entry name" value="AtLOH3-like"/>
</dbReference>
<dbReference type="InterPro" id="IPR006580">
    <property type="entry name" value="Znf_TTF"/>
</dbReference>
<keyword evidence="3" id="KW-1185">Reference proteome</keyword>
<dbReference type="AlphaFoldDB" id="A0AAV0JDG7"/>
<dbReference type="Pfam" id="PF14291">
    <property type="entry name" value="DUF4371"/>
    <property type="match status" value="1"/>
</dbReference>
<dbReference type="PANTHER" id="PTHR11697">
    <property type="entry name" value="GENERAL TRANSCRIPTION FACTOR 2-RELATED ZINC FINGER PROTEIN"/>
    <property type="match status" value="1"/>
</dbReference>
<dbReference type="SUPFAM" id="SSF53098">
    <property type="entry name" value="Ribonuclease H-like"/>
    <property type="match status" value="1"/>
</dbReference>
<dbReference type="SMART" id="SM00597">
    <property type="entry name" value="ZnF_TTF"/>
    <property type="match status" value="1"/>
</dbReference>
<gene>
    <name evidence="2" type="ORF">LITE_LOCUS13431</name>
</gene>
<comment type="caution">
    <text evidence="2">The sequence shown here is derived from an EMBL/GenBank/DDBJ whole genome shotgun (WGS) entry which is preliminary data.</text>
</comment>
<dbReference type="InterPro" id="IPR008906">
    <property type="entry name" value="HATC_C_dom"/>
</dbReference>
<dbReference type="EMBL" id="CAMGYJ010000004">
    <property type="protein sequence ID" value="CAI0407010.1"/>
    <property type="molecule type" value="Genomic_DNA"/>
</dbReference>
<dbReference type="Proteomes" id="UP001154282">
    <property type="component" value="Unassembled WGS sequence"/>
</dbReference>
<accession>A0AAV0JDG7</accession>
<evidence type="ECO:0000313" key="2">
    <source>
        <dbReference type="EMBL" id="CAI0407010.1"/>
    </source>
</evidence>
<name>A0AAV0JDG7_9ROSI</name>
<protein>
    <recommendedName>
        <fullName evidence="1">TTF-type domain-containing protein</fullName>
    </recommendedName>
</protein>
<dbReference type="GO" id="GO:0046983">
    <property type="term" value="F:protein dimerization activity"/>
    <property type="evidence" value="ECO:0007669"/>
    <property type="project" value="InterPro"/>
</dbReference>
<sequence length="728" mass="82607">MVRRYYLQKGPCRPNHNFPTKDVGGRLRSFKASWYKKYHWLEYSIAKDAAYCLHCFLFRSDDGRKGGGASFISTGFKAWNRGDEALDNHVGFVNSEHNKAVRKCEDLLTQSQSIRVDLCKQSDQVKKDYRIRLQASIDCIRHCVRQGHALRGHDESESSKNRGNFIELLKFHAFGRVDVHSVVLENAPKNLQMTSPDIQKDIVHAIAFEITKEIICDIGEDLFSILVDEARDTSIKEHMAVVLRYVNQEGYVMERLLGIAHVSDTKALTLKMEIESILVTSGLSLSRIRGQGYDGASNMSGEINGLKALVLAENSSAYYVHCFAHQLQLTLAVVAKQHGDVSGFFTLITNLINLVGGSCKRMDNIRESQAAKVVEALCCGELETGRGLNQEVGLKRPCDTRWGSHFDTLLNLPAIYSSVIDCLDIIKKEAKGEAKGEASVTLICIQSFDFAFILHMMIKVLAITNELSKSLQRKDQDIVNAMQLVRGAKLRLQDLRDKGWESLLDSVISFCKKEYLPISNMDELYILSGRPRRNAQQITNLHHYKVELFYTVVDMRLQELNSRFDKVNTELLCCVACLNPDDAFADFDKENLLKLATFYPNEFSIDDILHLDPQLDSYIFDVKMNTRFTKLKGIAELCREMVVAKKFRSFPLVYRLVKLALLLPVATASVERVFSAMNYVKNTLRSRMSDEGLNDFLVGYVESDILDRLDDECILQTFQDMKTRRGSL</sequence>
<reference evidence="2" key="1">
    <citation type="submission" date="2022-08" db="EMBL/GenBank/DDBJ databases">
        <authorList>
            <person name="Gutierrez-Valencia J."/>
        </authorList>
    </citation>
    <scope>NUCLEOTIDE SEQUENCE</scope>
</reference>
<proteinExistence type="predicted"/>
<dbReference type="PANTHER" id="PTHR11697:SF230">
    <property type="entry name" value="ZINC FINGER, MYM DOMAIN CONTAINING 1"/>
    <property type="match status" value="1"/>
</dbReference>
<dbReference type="Pfam" id="PF05699">
    <property type="entry name" value="Dimer_Tnp_hAT"/>
    <property type="match status" value="1"/>
</dbReference>
<evidence type="ECO:0000313" key="3">
    <source>
        <dbReference type="Proteomes" id="UP001154282"/>
    </source>
</evidence>
<dbReference type="InterPro" id="IPR012337">
    <property type="entry name" value="RNaseH-like_sf"/>
</dbReference>
<feature type="domain" description="TTF-type" evidence="1">
    <location>
        <begin position="26"/>
        <end position="120"/>
    </location>
</feature>
<dbReference type="InterPro" id="IPR025398">
    <property type="entry name" value="DUF4371"/>
</dbReference>
<organism evidence="2 3">
    <name type="scientific">Linum tenue</name>
    <dbReference type="NCBI Taxonomy" id="586396"/>
    <lineage>
        <taxon>Eukaryota</taxon>
        <taxon>Viridiplantae</taxon>
        <taxon>Streptophyta</taxon>
        <taxon>Embryophyta</taxon>
        <taxon>Tracheophyta</taxon>
        <taxon>Spermatophyta</taxon>
        <taxon>Magnoliopsida</taxon>
        <taxon>eudicotyledons</taxon>
        <taxon>Gunneridae</taxon>
        <taxon>Pentapetalae</taxon>
        <taxon>rosids</taxon>
        <taxon>fabids</taxon>
        <taxon>Malpighiales</taxon>
        <taxon>Linaceae</taxon>
        <taxon>Linum</taxon>
    </lineage>
</organism>
<evidence type="ECO:0000259" key="1">
    <source>
        <dbReference type="SMART" id="SM00597"/>
    </source>
</evidence>